<dbReference type="AlphaFoldDB" id="A0AAJ0DJJ1"/>
<keyword evidence="3" id="KW-1185">Reference proteome</keyword>
<protein>
    <recommendedName>
        <fullName evidence="1">Lipocalin-like domain-containing protein</fullName>
    </recommendedName>
</protein>
<dbReference type="InterPro" id="IPR024311">
    <property type="entry name" value="Lipocalin-like"/>
</dbReference>
<reference evidence="2" key="1">
    <citation type="submission" date="2023-04" db="EMBL/GenBank/DDBJ databases">
        <title>Black Yeasts Isolated from many extreme environments.</title>
        <authorList>
            <person name="Coleine C."/>
            <person name="Stajich J.E."/>
            <person name="Selbmann L."/>
        </authorList>
    </citation>
    <scope>NUCLEOTIDE SEQUENCE</scope>
    <source>
        <strain evidence="2">CCFEE 5312</strain>
    </source>
</reference>
<dbReference type="EMBL" id="JAWDJX010000025">
    <property type="protein sequence ID" value="KAK3051536.1"/>
    <property type="molecule type" value="Genomic_DNA"/>
</dbReference>
<name>A0AAJ0DJJ1_9PEZI</name>
<feature type="domain" description="Lipocalin-like" evidence="1">
    <location>
        <begin position="15"/>
        <end position="163"/>
    </location>
</feature>
<proteinExistence type="predicted"/>
<dbReference type="Pfam" id="PF13924">
    <property type="entry name" value="Lipocalin_5"/>
    <property type="match status" value="1"/>
</dbReference>
<gene>
    <name evidence="2" type="ORF">LTR09_007191</name>
</gene>
<organism evidence="2 3">
    <name type="scientific">Extremus antarcticus</name>
    <dbReference type="NCBI Taxonomy" id="702011"/>
    <lineage>
        <taxon>Eukaryota</taxon>
        <taxon>Fungi</taxon>
        <taxon>Dikarya</taxon>
        <taxon>Ascomycota</taxon>
        <taxon>Pezizomycotina</taxon>
        <taxon>Dothideomycetes</taxon>
        <taxon>Dothideomycetidae</taxon>
        <taxon>Mycosphaerellales</taxon>
        <taxon>Extremaceae</taxon>
        <taxon>Extremus</taxon>
    </lineage>
</organism>
<dbReference type="Proteomes" id="UP001271007">
    <property type="component" value="Unassembled WGS sequence"/>
</dbReference>
<sequence>MPENIWPDYCDKLAGGWKCITYKLFDGSGTDKKLIAKPHGDEPLGRVLISHNGYLSAHVARRDRMGALPSGKPWQLGEDKEVAYVGRGLSMYCGYLELFRDDEGLYWQTTVEVCSDPSRIGGKEERRAEYWEESGKAFMVLQPKQDMVTEDGKRTRAVIKWEKFE</sequence>
<evidence type="ECO:0000313" key="2">
    <source>
        <dbReference type="EMBL" id="KAK3051536.1"/>
    </source>
</evidence>
<accession>A0AAJ0DJJ1</accession>
<evidence type="ECO:0000259" key="1">
    <source>
        <dbReference type="Pfam" id="PF13924"/>
    </source>
</evidence>
<evidence type="ECO:0000313" key="3">
    <source>
        <dbReference type="Proteomes" id="UP001271007"/>
    </source>
</evidence>
<comment type="caution">
    <text evidence="2">The sequence shown here is derived from an EMBL/GenBank/DDBJ whole genome shotgun (WGS) entry which is preliminary data.</text>
</comment>